<keyword evidence="7" id="KW-1185">Reference proteome</keyword>
<gene>
    <name evidence="6" type="primary">nucH</name>
    <name evidence="6" type="ORF">PATL70BA_2967</name>
</gene>
<dbReference type="Pfam" id="PF00565">
    <property type="entry name" value="SNase"/>
    <property type="match status" value="1"/>
</dbReference>
<feature type="chain" id="PRO_5018004888" evidence="4">
    <location>
        <begin position="24"/>
        <end position="202"/>
    </location>
</feature>
<keyword evidence="2" id="KW-0255">Endonuclease</keyword>
<dbReference type="AlphaFoldDB" id="A0A3P7PIW0"/>
<dbReference type="Gene3D" id="2.40.50.90">
    <property type="match status" value="1"/>
</dbReference>
<dbReference type="InterPro" id="IPR035437">
    <property type="entry name" value="SNase_OB-fold_sf"/>
</dbReference>
<name>A0A3P7PIW0_9FIRM</name>
<feature type="domain" description="TNase-like" evidence="5">
    <location>
        <begin position="30"/>
        <end position="159"/>
    </location>
</feature>
<evidence type="ECO:0000256" key="2">
    <source>
        <dbReference type="ARBA" id="ARBA00022759"/>
    </source>
</evidence>
<dbReference type="PROSITE" id="PS50830">
    <property type="entry name" value="TNASE_3"/>
    <property type="match status" value="1"/>
</dbReference>
<dbReference type="Proteomes" id="UP000279029">
    <property type="component" value="Chromosome"/>
</dbReference>
<dbReference type="EMBL" id="LR130778">
    <property type="protein sequence ID" value="VDN48878.1"/>
    <property type="molecule type" value="Genomic_DNA"/>
</dbReference>
<evidence type="ECO:0000313" key="6">
    <source>
        <dbReference type="EMBL" id="VDN48878.1"/>
    </source>
</evidence>
<evidence type="ECO:0000256" key="1">
    <source>
        <dbReference type="ARBA" id="ARBA00022722"/>
    </source>
</evidence>
<dbReference type="PROSITE" id="PS51257">
    <property type="entry name" value="PROKAR_LIPOPROTEIN"/>
    <property type="match status" value="1"/>
</dbReference>
<evidence type="ECO:0000313" key="7">
    <source>
        <dbReference type="Proteomes" id="UP000279029"/>
    </source>
</evidence>
<dbReference type="KEGG" id="cbar:PATL70BA_2967"/>
<dbReference type="SUPFAM" id="SSF50199">
    <property type="entry name" value="Staphylococcal nuclease"/>
    <property type="match status" value="1"/>
</dbReference>
<keyword evidence="4" id="KW-0732">Signal</keyword>
<reference evidence="6 7" key="1">
    <citation type="submission" date="2018-09" db="EMBL/GenBank/DDBJ databases">
        <authorList>
            <person name="Postec A."/>
        </authorList>
    </citation>
    <scope>NUCLEOTIDE SEQUENCE [LARGE SCALE GENOMIC DNA]</scope>
    <source>
        <strain evidence="6">70B-A</strain>
    </source>
</reference>
<sequence length="202" mass="22675">MKMTGKILAITLLLLSLSFSGCAEEDVIEGLEEVQVDRVIDGDTIVVEGDIRVRLIGVDTPETVKANHIVELYGKEASAYTKDMLEGTYVYLEKDVSDVDQYGRALRYVFLEDGTLFNELLISEGYGKVVTYPPDVKYAERLMAAQVHARENNKGLWGLIIGNPNSMIYHMPDGKHYNEVTRPVFFETEEAAIAKGYRKSKD</sequence>
<protein>
    <submittedName>
        <fullName evidence="6">Thermonuclease</fullName>
        <ecNumber evidence="6">3.1.31.1</ecNumber>
    </submittedName>
</protein>
<dbReference type="OrthoDB" id="4376109at2"/>
<accession>A0A3P7PIW0</accession>
<dbReference type="PANTHER" id="PTHR12302:SF3">
    <property type="entry name" value="SERINE_THREONINE-PROTEIN KINASE 31"/>
    <property type="match status" value="1"/>
</dbReference>
<dbReference type="InterPro" id="IPR016071">
    <property type="entry name" value="Staphylococal_nuclease_OB-fold"/>
</dbReference>
<keyword evidence="1" id="KW-0540">Nuclease</keyword>
<evidence type="ECO:0000256" key="3">
    <source>
        <dbReference type="ARBA" id="ARBA00022801"/>
    </source>
</evidence>
<dbReference type="SMART" id="SM00318">
    <property type="entry name" value="SNc"/>
    <property type="match status" value="1"/>
</dbReference>
<evidence type="ECO:0000256" key="4">
    <source>
        <dbReference type="SAM" id="SignalP"/>
    </source>
</evidence>
<proteinExistence type="predicted"/>
<dbReference type="GO" id="GO:1990599">
    <property type="term" value="F:3' overhang single-stranded DNA endodeoxyribonuclease activity"/>
    <property type="evidence" value="ECO:0007669"/>
    <property type="project" value="UniProtKB-EC"/>
</dbReference>
<dbReference type="RefSeq" id="WP_125137946.1">
    <property type="nucleotide sequence ID" value="NZ_LR130778.1"/>
</dbReference>
<feature type="signal peptide" evidence="4">
    <location>
        <begin position="1"/>
        <end position="23"/>
    </location>
</feature>
<dbReference type="PANTHER" id="PTHR12302">
    <property type="entry name" value="EBNA2 BINDING PROTEIN P100"/>
    <property type="match status" value="1"/>
</dbReference>
<evidence type="ECO:0000259" key="5">
    <source>
        <dbReference type="PROSITE" id="PS50830"/>
    </source>
</evidence>
<organism evidence="6 7">
    <name type="scientific">Petrocella atlantisensis</name>
    <dbReference type="NCBI Taxonomy" id="2173034"/>
    <lineage>
        <taxon>Bacteria</taxon>
        <taxon>Bacillati</taxon>
        <taxon>Bacillota</taxon>
        <taxon>Clostridia</taxon>
        <taxon>Lachnospirales</taxon>
        <taxon>Vallitaleaceae</taxon>
        <taxon>Petrocella</taxon>
    </lineage>
</organism>
<dbReference type="EC" id="3.1.31.1" evidence="6"/>
<keyword evidence="3 6" id="KW-0378">Hydrolase</keyword>